<comment type="caution">
    <text evidence="2">The sequence shown here is derived from an EMBL/GenBank/DDBJ whole genome shotgun (WGS) entry which is preliminary data.</text>
</comment>
<reference evidence="2 3" key="1">
    <citation type="journal article" date="2018" name="Front. Plant Sci.">
        <title>Red Clover (Trifolium pratense) and Zigzag Clover (T. medium) - A Picture of Genomic Similarities and Differences.</title>
        <authorList>
            <person name="Dluhosova J."/>
            <person name="Istvanek J."/>
            <person name="Nedelnik J."/>
            <person name="Repkova J."/>
        </authorList>
    </citation>
    <scope>NUCLEOTIDE SEQUENCE [LARGE SCALE GENOMIC DNA]</scope>
    <source>
        <strain evidence="3">cv. 10/8</strain>
        <tissue evidence="2">Leaf</tissue>
    </source>
</reference>
<name>A0A392UER0_9FABA</name>
<dbReference type="AlphaFoldDB" id="A0A392UER0"/>
<keyword evidence="3" id="KW-1185">Reference proteome</keyword>
<proteinExistence type="predicted"/>
<accession>A0A392UER0</accession>
<evidence type="ECO:0000313" key="3">
    <source>
        <dbReference type="Proteomes" id="UP000265520"/>
    </source>
</evidence>
<organism evidence="2 3">
    <name type="scientific">Trifolium medium</name>
    <dbReference type="NCBI Taxonomy" id="97028"/>
    <lineage>
        <taxon>Eukaryota</taxon>
        <taxon>Viridiplantae</taxon>
        <taxon>Streptophyta</taxon>
        <taxon>Embryophyta</taxon>
        <taxon>Tracheophyta</taxon>
        <taxon>Spermatophyta</taxon>
        <taxon>Magnoliopsida</taxon>
        <taxon>eudicotyledons</taxon>
        <taxon>Gunneridae</taxon>
        <taxon>Pentapetalae</taxon>
        <taxon>rosids</taxon>
        <taxon>fabids</taxon>
        <taxon>Fabales</taxon>
        <taxon>Fabaceae</taxon>
        <taxon>Papilionoideae</taxon>
        <taxon>50 kb inversion clade</taxon>
        <taxon>NPAAA clade</taxon>
        <taxon>Hologalegina</taxon>
        <taxon>IRL clade</taxon>
        <taxon>Trifolieae</taxon>
        <taxon>Trifolium</taxon>
    </lineage>
</organism>
<dbReference type="EMBL" id="LXQA010808359">
    <property type="protein sequence ID" value="MCI72003.1"/>
    <property type="molecule type" value="Genomic_DNA"/>
</dbReference>
<protein>
    <submittedName>
        <fullName evidence="2">Uncharacterized protein</fullName>
    </submittedName>
</protein>
<feature type="region of interest" description="Disordered" evidence="1">
    <location>
        <begin position="1"/>
        <end position="31"/>
    </location>
</feature>
<feature type="compositionally biased region" description="Polar residues" evidence="1">
    <location>
        <begin position="7"/>
        <end position="17"/>
    </location>
</feature>
<evidence type="ECO:0000313" key="2">
    <source>
        <dbReference type="EMBL" id="MCI72003.1"/>
    </source>
</evidence>
<dbReference type="Proteomes" id="UP000265520">
    <property type="component" value="Unassembled WGS sequence"/>
</dbReference>
<evidence type="ECO:0000256" key="1">
    <source>
        <dbReference type="SAM" id="MobiDB-lite"/>
    </source>
</evidence>
<feature type="non-terminal residue" evidence="2">
    <location>
        <position position="1"/>
    </location>
</feature>
<sequence length="31" mass="2974">SGDASISALSGSETSIGSEILIDSEASSSDT</sequence>